<gene>
    <name evidence="8" type="ORF">XA68_13681</name>
</gene>
<feature type="domain" description="FAD dependent oxidoreductase" evidence="7">
    <location>
        <begin position="6"/>
        <end position="344"/>
    </location>
</feature>
<dbReference type="GO" id="GO:0005737">
    <property type="term" value="C:cytoplasm"/>
    <property type="evidence" value="ECO:0007669"/>
    <property type="project" value="TreeGrafter"/>
</dbReference>
<evidence type="ECO:0000256" key="5">
    <source>
        <dbReference type="ARBA" id="ARBA00023002"/>
    </source>
</evidence>
<reference evidence="8 9" key="2">
    <citation type="journal article" date="2017" name="Sci. Rep.">
        <title>Ant-infecting Ophiocordyceps genomes reveal a high diversity of potential behavioral manipulation genes and a possible major role for enterotoxins.</title>
        <authorList>
            <person name="de Bekker C."/>
            <person name="Ohm R.A."/>
            <person name="Evans H.C."/>
            <person name="Brachmann A."/>
            <person name="Hughes D.P."/>
        </authorList>
    </citation>
    <scope>NUCLEOTIDE SEQUENCE [LARGE SCALE GENOMIC DNA]</scope>
    <source>
        <strain evidence="8 9">SC16a</strain>
    </source>
</reference>
<reference evidence="8 9" key="1">
    <citation type="journal article" date="2015" name="BMC Genomics">
        <title>Gene expression during zombie ant biting behavior reflects the complexity underlying fungal parasitic behavioral manipulation.</title>
        <authorList>
            <person name="de Bekker C."/>
            <person name="Ohm R.A."/>
            <person name="Loreto R.G."/>
            <person name="Sebastian A."/>
            <person name="Albert I."/>
            <person name="Merrow M."/>
            <person name="Brachmann A."/>
            <person name="Hughes D.P."/>
        </authorList>
    </citation>
    <scope>NUCLEOTIDE SEQUENCE [LARGE SCALE GENOMIC DNA]</scope>
    <source>
        <strain evidence="8 9">SC16a</strain>
    </source>
</reference>
<feature type="chain" id="PRO_5012247824" description="FAD dependent oxidoreductase domain-containing protein" evidence="6">
    <location>
        <begin position="20"/>
        <end position="350"/>
    </location>
</feature>
<evidence type="ECO:0000256" key="3">
    <source>
        <dbReference type="ARBA" id="ARBA00022630"/>
    </source>
</evidence>
<dbReference type="PROSITE" id="PS00677">
    <property type="entry name" value="DAO"/>
    <property type="match status" value="1"/>
</dbReference>
<dbReference type="Proteomes" id="UP000037136">
    <property type="component" value="Unassembled WGS sequence"/>
</dbReference>
<dbReference type="Gene3D" id="3.40.50.720">
    <property type="entry name" value="NAD(P)-binding Rossmann-like Domain"/>
    <property type="match status" value="1"/>
</dbReference>
<dbReference type="SUPFAM" id="SSF51971">
    <property type="entry name" value="Nucleotide-binding domain"/>
    <property type="match status" value="1"/>
</dbReference>
<sequence length="350" mass="38091">MASPTIVIIGAGVFGLSCAVNLQAKLAEEDALVRHELVVVACEWPSPTIPGLSSPSVNYASMWAGAHVRPIPATTPQLQREAKWLKHTVAEFERQMEAEPFCGITRTGGIEYMEEPSAGYSNQDSSTFEQESGLRGYGQIAGCELPEGVALGFRYETFCINPSVYCEHLLRKFLLRGGKAKTRHLSSEWDPYSALDQVVLVINASGFGFGDPQCFPTRGQTVLTDLSVAYTITRQHRDGTKSFLVPRSFCGGTVVGGTTEVRDWRDAPDAATRDRLLASGLAMAGSHGQVKVVGDIVGRRPTRTDGLRLDVEERSRTERVIHAYGAGGRGYEMSWGVANEVTQLAIPLLR</sequence>
<evidence type="ECO:0000256" key="2">
    <source>
        <dbReference type="ARBA" id="ARBA00006730"/>
    </source>
</evidence>
<evidence type="ECO:0000313" key="8">
    <source>
        <dbReference type="EMBL" id="PFH58453.1"/>
    </source>
</evidence>
<dbReference type="InterPro" id="IPR006076">
    <property type="entry name" value="FAD-dep_OxRdtase"/>
</dbReference>
<dbReference type="PANTHER" id="PTHR11530:SF26">
    <property type="entry name" value="FAD DEPENDENT OXIDOREDUCTASE SUPERFAMILY (AFU_ORTHOLOGUE AFUA_5G13940)"/>
    <property type="match status" value="1"/>
</dbReference>
<dbReference type="SUPFAM" id="SSF54373">
    <property type="entry name" value="FAD-linked reductases, C-terminal domain"/>
    <property type="match status" value="1"/>
</dbReference>
<comment type="similarity">
    <text evidence="2">Belongs to the DAMOX/DASOX family.</text>
</comment>
<evidence type="ECO:0000256" key="6">
    <source>
        <dbReference type="SAM" id="SignalP"/>
    </source>
</evidence>
<dbReference type="OrthoDB" id="2015447at2759"/>
<keyword evidence="4" id="KW-0274">FAD</keyword>
<dbReference type="GO" id="GO:0003884">
    <property type="term" value="F:D-amino-acid oxidase activity"/>
    <property type="evidence" value="ECO:0007669"/>
    <property type="project" value="InterPro"/>
</dbReference>
<keyword evidence="9" id="KW-1185">Reference proteome</keyword>
<dbReference type="Gene3D" id="3.30.9.10">
    <property type="entry name" value="D-Amino Acid Oxidase, subunit A, domain 2"/>
    <property type="match status" value="1"/>
</dbReference>
<dbReference type="Pfam" id="PF01266">
    <property type="entry name" value="DAO"/>
    <property type="match status" value="1"/>
</dbReference>
<dbReference type="PANTHER" id="PTHR11530">
    <property type="entry name" value="D-AMINO ACID OXIDASE"/>
    <property type="match status" value="1"/>
</dbReference>
<dbReference type="AlphaFoldDB" id="A0A2A9PC39"/>
<organism evidence="8 9">
    <name type="scientific">Ophiocordyceps unilateralis</name>
    <name type="common">Zombie-ant fungus</name>
    <name type="synonym">Torrubia unilateralis</name>
    <dbReference type="NCBI Taxonomy" id="268505"/>
    <lineage>
        <taxon>Eukaryota</taxon>
        <taxon>Fungi</taxon>
        <taxon>Dikarya</taxon>
        <taxon>Ascomycota</taxon>
        <taxon>Pezizomycotina</taxon>
        <taxon>Sordariomycetes</taxon>
        <taxon>Hypocreomycetidae</taxon>
        <taxon>Hypocreales</taxon>
        <taxon>Ophiocordycipitaceae</taxon>
        <taxon>Ophiocordyceps</taxon>
    </lineage>
</organism>
<dbReference type="STRING" id="268505.A0A2A9PC39"/>
<protein>
    <recommendedName>
        <fullName evidence="7">FAD dependent oxidoreductase domain-containing protein</fullName>
    </recommendedName>
</protein>
<evidence type="ECO:0000259" key="7">
    <source>
        <dbReference type="Pfam" id="PF01266"/>
    </source>
</evidence>
<feature type="signal peptide" evidence="6">
    <location>
        <begin position="1"/>
        <end position="19"/>
    </location>
</feature>
<comment type="caution">
    <text evidence="8">The sequence shown here is derived from an EMBL/GenBank/DDBJ whole genome shotgun (WGS) entry which is preliminary data.</text>
</comment>
<evidence type="ECO:0000256" key="4">
    <source>
        <dbReference type="ARBA" id="ARBA00022827"/>
    </source>
</evidence>
<proteinExistence type="inferred from homology"/>
<evidence type="ECO:0000313" key="9">
    <source>
        <dbReference type="Proteomes" id="UP000037136"/>
    </source>
</evidence>
<dbReference type="InterPro" id="IPR006181">
    <property type="entry name" value="D-amino_acid_oxidase_CS"/>
</dbReference>
<dbReference type="GO" id="GO:0071949">
    <property type="term" value="F:FAD binding"/>
    <property type="evidence" value="ECO:0007669"/>
    <property type="project" value="InterPro"/>
</dbReference>
<keyword evidence="3" id="KW-0285">Flavoprotein</keyword>
<keyword evidence="6" id="KW-0732">Signal</keyword>
<dbReference type="EMBL" id="LAZP02000291">
    <property type="protein sequence ID" value="PFH58453.1"/>
    <property type="molecule type" value="Genomic_DNA"/>
</dbReference>
<dbReference type="InterPro" id="IPR023209">
    <property type="entry name" value="DAO"/>
</dbReference>
<evidence type="ECO:0000256" key="1">
    <source>
        <dbReference type="ARBA" id="ARBA00001974"/>
    </source>
</evidence>
<name>A0A2A9PC39_OPHUN</name>
<comment type="cofactor">
    <cofactor evidence="1">
        <name>FAD</name>
        <dbReference type="ChEBI" id="CHEBI:57692"/>
    </cofactor>
</comment>
<accession>A0A2A9PC39</accession>
<dbReference type="GO" id="GO:0019478">
    <property type="term" value="P:D-amino acid catabolic process"/>
    <property type="evidence" value="ECO:0007669"/>
    <property type="project" value="TreeGrafter"/>
</dbReference>
<keyword evidence="5" id="KW-0560">Oxidoreductase</keyword>